<accession>A0A9W8HKB2</accession>
<dbReference type="InterPro" id="IPR052433">
    <property type="entry name" value="X-Pro_dipept-like"/>
</dbReference>
<evidence type="ECO:0000256" key="4">
    <source>
        <dbReference type="ARBA" id="ARBA00022801"/>
    </source>
</evidence>
<keyword evidence="5" id="KW-0464">Manganese</keyword>
<dbReference type="GO" id="GO:0030145">
    <property type="term" value="F:manganese ion binding"/>
    <property type="evidence" value="ECO:0007669"/>
    <property type="project" value="InterPro"/>
</dbReference>
<dbReference type="Gene3D" id="3.40.350.10">
    <property type="entry name" value="Creatinase/prolidase N-terminal domain"/>
    <property type="match status" value="1"/>
</dbReference>
<feature type="region of interest" description="Disordered" evidence="6">
    <location>
        <begin position="62"/>
        <end position="85"/>
    </location>
</feature>
<dbReference type="PANTHER" id="PTHR43226">
    <property type="entry name" value="XAA-PRO AMINOPEPTIDASE 3"/>
    <property type="match status" value="1"/>
</dbReference>
<dbReference type="InterPro" id="IPR029149">
    <property type="entry name" value="Creatin/AminoP/Spt16_N"/>
</dbReference>
<reference evidence="8" key="1">
    <citation type="submission" date="2022-07" db="EMBL/GenBank/DDBJ databases">
        <title>Phylogenomic reconstructions and comparative analyses of Kickxellomycotina fungi.</title>
        <authorList>
            <person name="Reynolds N.K."/>
            <person name="Stajich J.E."/>
            <person name="Barry K."/>
            <person name="Grigoriev I.V."/>
            <person name="Crous P."/>
            <person name="Smith M.E."/>
        </authorList>
    </citation>
    <scope>NUCLEOTIDE SEQUENCE</scope>
    <source>
        <strain evidence="8">BCRC 34489</strain>
    </source>
</reference>
<evidence type="ECO:0000256" key="6">
    <source>
        <dbReference type="SAM" id="MobiDB-lite"/>
    </source>
</evidence>
<keyword evidence="9" id="KW-1185">Reference proteome</keyword>
<keyword evidence="3" id="KW-0479">Metal-binding</keyword>
<comment type="cofactor">
    <cofactor evidence="1">
        <name>Mn(2+)</name>
        <dbReference type="ChEBI" id="CHEBI:29035"/>
    </cofactor>
</comment>
<evidence type="ECO:0000256" key="5">
    <source>
        <dbReference type="ARBA" id="ARBA00023211"/>
    </source>
</evidence>
<keyword evidence="8" id="KW-0645">Protease</keyword>
<dbReference type="GO" id="GO:0070006">
    <property type="term" value="F:metalloaminopeptidase activity"/>
    <property type="evidence" value="ECO:0007669"/>
    <property type="project" value="InterPro"/>
</dbReference>
<dbReference type="SUPFAM" id="SSF53092">
    <property type="entry name" value="Creatinase/prolidase N-terminal domain"/>
    <property type="match status" value="1"/>
</dbReference>
<protein>
    <submittedName>
        <fullName evidence="8">Aminopeptidase</fullName>
        <ecNumber evidence="8">3.4.11.26</ecNumber>
    </submittedName>
</protein>
<dbReference type="AlphaFoldDB" id="A0A9W8HKB2"/>
<evidence type="ECO:0000256" key="2">
    <source>
        <dbReference type="ARBA" id="ARBA00008766"/>
    </source>
</evidence>
<dbReference type="OrthoDB" id="4215474at2759"/>
<dbReference type="InterPro" id="IPR000994">
    <property type="entry name" value="Pept_M24"/>
</dbReference>
<evidence type="ECO:0000313" key="9">
    <source>
        <dbReference type="Proteomes" id="UP001140172"/>
    </source>
</evidence>
<organism evidence="8 9">
    <name type="scientific">Coemansia interrupta</name>
    <dbReference type="NCBI Taxonomy" id="1126814"/>
    <lineage>
        <taxon>Eukaryota</taxon>
        <taxon>Fungi</taxon>
        <taxon>Fungi incertae sedis</taxon>
        <taxon>Zoopagomycota</taxon>
        <taxon>Kickxellomycotina</taxon>
        <taxon>Kickxellomycetes</taxon>
        <taxon>Kickxellales</taxon>
        <taxon>Kickxellaceae</taxon>
        <taxon>Coemansia</taxon>
    </lineage>
</organism>
<dbReference type="PANTHER" id="PTHR43226:SF4">
    <property type="entry name" value="XAA-PRO AMINOPEPTIDASE 3"/>
    <property type="match status" value="1"/>
</dbReference>
<dbReference type="InterPro" id="IPR036005">
    <property type="entry name" value="Creatinase/aminopeptidase-like"/>
</dbReference>
<dbReference type="SUPFAM" id="SSF55920">
    <property type="entry name" value="Creatinase/aminopeptidase"/>
    <property type="match status" value="1"/>
</dbReference>
<feature type="domain" description="Aminopeptidase P N-terminal" evidence="7">
    <location>
        <begin position="90"/>
        <end position="232"/>
    </location>
</feature>
<dbReference type="GO" id="GO:0006508">
    <property type="term" value="P:proteolysis"/>
    <property type="evidence" value="ECO:0007669"/>
    <property type="project" value="TreeGrafter"/>
</dbReference>
<evidence type="ECO:0000256" key="3">
    <source>
        <dbReference type="ARBA" id="ARBA00022723"/>
    </source>
</evidence>
<comment type="similarity">
    <text evidence="2">Belongs to the peptidase M24B family.</text>
</comment>
<evidence type="ECO:0000256" key="1">
    <source>
        <dbReference type="ARBA" id="ARBA00001936"/>
    </source>
</evidence>
<feature type="compositionally biased region" description="Basic and acidic residues" evidence="6">
    <location>
        <begin position="72"/>
        <end position="85"/>
    </location>
</feature>
<dbReference type="EC" id="3.4.11.26" evidence="8"/>
<dbReference type="Pfam" id="PF05195">
    <property type="entry name" value="AMP_N"/>
    <property type="match status" value="1"/>
</dbReference>
<keyword evidence="4 8" id="KW-0378">Hydrolase</keyword>
<evidence type="ECO:0000259" key="7">
    <source>
        <dbReference type="SMART" id="SM01011"/>
    </source>
</evidence>
<name>A0A9W8HKB2_9FUNG</name>
<dbReference type="SMART" id="SM01011">
    <property type="entry name" value="AMP_N"/>
    <property type="match status" value="1"/>
</dbReference>
<gene>
    <name evidence="8" type="primary">ICP55</name>
    <name evidence="8" type="ORF">GGI15_001145</name>
</gene>
<dbReference type="Gene3D" id="3.90.230.10">
    <property type="entry name" value="Creatinase/methionine aminopeptidase superfamily"/>
    <property type="match status" value="1"/>
</dbReference>
<dbReference type="EMBL" id="JANBUM010000040">
    <property type="protein sequence ID" value="KAJ2786876.1"/>
    <property type="molecule type" value="Genomic_DNA"/>
</dbReference>
<dbReference type="Proteomes" id="UP001140172">
    <property type="component" value="Unassembled WGS sequence"/>
</dbReference>
<keyword evidence="8" id="KW-0031">Aminopeptidase</keyword>
<comment type="caution">
    <text evidence="8">The sequence shown here is derived from an EMBL/GenBank/DDBJ whole genome shotgun (WGS) entry which is preliminary data.</text>
</comment>
<evidence type="ECO:0000313" key="8">
    <source>
        <dbReference type="EMBL" id="KAJ2786876.1"/>
    </source>
</evidence>
<dbReference type="GO" id="GO:0005739">
    <property type="term" value="C:mitochondrion"/>
    <property type="evidence" value="ECO:0007669"/>
    <property type="project" value="TreeGrafter"/>
</dbReference>
<dbReference type="Pfam" id="PF00557">
    <property type="entry name" value="Peptidase_M24"/>
    <property type="match status" value="1"/>
</dbReference>
<dbReference type="InterPro" id="IPR007865">
    <property type="entry name" value="Aminopep_P_N"/>
</dbReference>
<proteinExistence type="inferred from homology"/>
<sequence>MISLLPKYHHLSLAPLQRHARARVCGLTLSHRQPSSQLHTTASHTRSGGILSALLQTAKTKDPITAQWHGQPTHENRPDLVRKGETTPGIAGAEYEARRQKLVNELPKGSTLFLFSSQIFFVSPHVFHSFRQDSDFYYLTGWNEPDSVVVIEQSDHASRGYTMTMFVSPKNPEKELWEGPRNGIEAAVSMFGADEAHPTGEFPRYAAELTSRISNRPADSGYVYVDLDGKHDMLPSPHCGALRRLLERENLVSRTRQLSHIVQRLRLIKSSAEVSLMREASRISGLGFRQIINKCAPDMNESTLQSIFEHSCKMALVDDKGDSNSSNRCVDRSVLTRPAYVPVFASGEHALCMHYVQNSAPMRKGDLILVDAGAEYASYASDITRTFPVSGRFTDAQRDLYSALLSVQQQMISLCYADSGYSLNEIHRRSTAVMAAELKQIGFDASSRDIDNRLYPHHISHYLGMDVHDTVDMTRSQLLKKNMVVTVEPGIYVPYNSKFPKAFHGIGMRIEDDIVVGQAAEDIEILTHIAPKTIEEIETCAQSLGS</sequence>